<feature type="compositionally biased region" description="Low complexity" evidence="1">
    <location>
        <begin position="174"/>
        <end position="188"/>
    </location>
</feature>
<evidence type="ECO:0000259" key="3">
    <source>
        <dbReference type="PROSITE" id="PS50222"/>
    </source>
</evidence>
<proteinExistence type="predicted"/>
<dbReference type="EMBL" id="CP072801">
    <property type="protein sequence ID" value="QTR47874.1"/>
    <property type="molecule type" value="Genomic_DNA"/>
</dbReference>
<evidence type="ECO:0000256" key="1">
    <source>
        <dbReference type="SAM" id="MobiDB-lite"/>
    </source>
</evidence>
<gene>
    <name evidence="4" type="ORF">J9253_08140</name>
</gene>
<accession>A0ABX7WVP9</accession>
<dbReference type="PROSITE" id="PS50222">
    <property type="entry name" value="EF_HAND_2"/>
    <property type="match status" value="1"/>
</dbReference>
<name>A0ABX7WVP9_9GAMM</name>
<feature type="domain" description="EF-hand" evidence="3">
    <location>
        <begin position="84"/>
        <end position="119"/>
    </location>
</feature>
<evidence type="ECO:0000313" key="5">
    <source>
        <dbReference type="Proteomes" id="UP000672039"/>
    </source>
</evidence>
<evidence type="ECO:0000313" key="4">
    <source>
        <dbReference type="EMBL" id="QTR47874.1"/>
    </source>
</evidence>
<dbReference type="Proteomes" id="UP000672039">
    <property type="component" value="Chromosome"/>
</dbReference>
<sequence>MMKTTILSIAVLASVLSAPVFAADSVLGQQSDMVQMLLKYDTSGDGIISRDEMLAGKTAEFNAADTNADTFLSFDEFKAADDAHRVERTSSMFGVMDADKSGSVSATEFAAAFADKTAAQAATAFNLIAGSDASLSLEEMSALGSTETGRLVWDFASKDKDADSQLSVAEYTETPAQGAQTTTGAAPQKPEARQGTNTSTTTTTGRNLPPPRH</sequence>
<feature type="chain" id="PRO_5046602165" evidence="2">
    <location>
        <begin position="23"/>
        <end position="213"/>
    </location>
</feature>
<dbReference type="RefSeq" id="WP_210224110.1">
    <property type="nucleotide sequence ID" value="NZ_CP072801.1"/>
</dbReference>
<protein>
    <submittedName>
        <fullName evidence="4">EF-hand domain-containing protein</fullName>
    </submittedName>
</protein>
<keyword evidence="5" id="KW-1185">Reference proteome</keyword>
<dbReference type="InterPro" id="IPR002048">
    <property type="entry name" value="EF_hand_dom"/>
</dbReference>
<organism evidence="4 5">
    <name type="scientific">Thiothrix litoralis</name>
    <dbReference type="NCBI Taxonomy" id="2891210"/>
    <lineage>
        <taxon>Bacteria</taxon>
        <taxon>Pseudomonadati</taxon>
        <taxon>Pseudomonadota</taxon>
        <taxon>Gammaproteobacteria</taxon>
        <taxon>Thiotrichales</taxon>
        <taxon>Thiotrichaceae</taxon>
        <taxon>Thiothrix</taxon>
    </lineage>
</organism>
<feature type="signal peptide" evidence="2">
    <location>
        <begin position="1"/>
        <end position="22"/>
    </location>
</feature>
<dbReference type="Pfam" id="PF13202">
    <property type="entry name" value="EF-hand_5"/>
    <property type="match status" value="3"/>
</dbReference>
<reference evidence="4 5" key="1">
    <citation type="submission" date="2021-04" db="EMBL/GenBank/DDBJ databases">
        <title>Genomics, taxonomy and metabolism of representatives of sulfur bacteria of the genus Thiothrix: Thiothrix fructosivorans QT, Thiothrix unzii A1T and three new species, Thiothrix subterranea sp. nov., Thiothrix litoralis sp. nov. and 'Candidatus Thiothrix anitrata' sp. nov.</title>
        <authorList>
            <person name="Ravin N.V."/>
            <person name="Smolyakov D."/>
            <person name="Rudenko T.S."/>
            <person name="Mardanov A.V."/>
            <person name="Beletsky A.V."/>
            <person name="Markov N.D."/>
            <person name="Fomenkov A.I."/>
            <person name="Roberts R.J."/>
            <person name="Karnachuk O.V."/>
            <person name="Novikov A."/>
            <person name="Grabovich M.Y."/>
        </authorList>
    </citation>
    <scope>NUCLEOTIDE SEQUENCE [LARGE SCALE GENOMIC DNA]</scope>
    <source>
        <strain evidence="4 5">AS</strain>
    </source>
</reference>
<dbReference type="SMART" id="SM00054">
    <property type="entry name" value="EFh"/>
    <property type="match status" value="2"/>
</dbReference>
<keyword evidence="2" id="KW-0732">Signal</keyword>
<feature type="region of interest" description="Disordered" evidence="1">
    <location>
        <begin position="166"/>
        <end position="213"/>
    </location>
</feature>
<dbReference type="SUPFAM" id="SSF47473">
    <property type="entry name" value="EF-hand"/>
    <property type="match status" value="1"/>
</dbReference>
<dbReference type="PROSITE" id="PS00018">
    <property type="entry name" value="EF_HAND_1"/>
    <property type="match status" value="2"/>
</dbReference>
<dbReference type="InterPro" id="IPR011992">
    <property type="entry name" value="EF-hand-dom_pair"/>
</dbReference>
<dbReference type="Gene3D" id="1.10.238.10">
    <property type="entry name" value="EF-hand"/>
    <property type="match status" value="2"/>
</dbReference>
<evidence type="ECO:0000256" key="2">
    <source>
        <dbReference type="SAM" id="SignalP"/>
    </source>
</evidence>
<dbReference type="InterPro" id="IPR018247">
    <property type="entry name" value="EF_Hand_1_Ca_BS"/>
</dbReference>